<feature type="transmembrane region" description="Helical" evidence="5">
    <location>
        <begin position="678"/>
        <end position="698"/>
    </location>
</feature>
<feature type="transmembrane region" description="Helical" evidence="5">
    <location>
        <begin position="492"/>
        <end position="512"/>
    </location>
</feature>
<keyword evidence="4" id="KW-0443">Lipid metabolism</keyword>
<dbReference type="CDD" id="cd09143">
    <property type="entry name" value="PLDc_vPLD1_2_like_bac_2"/>
    <property type="match status" value="1"/>
</dbReference>
<dbReference type="Gene3D" id="3.30.870.10">
    <property type="entry name" value="Endonuclease Chain A"/>
    <property type="match status" value="2"/>
</dbReference>
<dbReference type="PROSITE" id="PS50035">
    <property type="entry name" value="PLD"/>
    <property type="match status" value="2"/>
</dbReference>
<evidence type="ECO:0000256" key="5">
    <source>
        <dbReference type="SAM" id="Phobius"/>
    </source>
</evidence>
<dbReference type="InterPro" id="IPR025202">
    <property type="entry name" value="PLD-like_dom"/>
</dbReference>
<feature type="transmembrane region" description="Helical" evidence="5">
    <location>
        <begin position="571"/>
        <end position="593"/>
    </location>
</feature>
<feature type="transmembrane region" description="Helical" evidence="5">
    <location>
        <begin position="647"/>
        <end position="666"/>
    </location>
</feature>
<dbReference type="GO" id="GO:0009395">
    <property type="term" value="P:phospholipid catabolic process"/>
    <property type="evidence" value="ECO:0007669"/>
    <property type="project" value="TreeGrafter"/>
</dbReference>
<evidence type="ECO:0000313" key="7">
    <source>
        <dbReference type="EMBL" id="CAI4032810.1"/>
    </source>
</evidence>
<proteinExistence type="predicted"/>
<dbReference type="KEGG" id="nti:DNFV4_03240"/>
<organism evidence="7 8">
    <name type="scientific">Nitrospira tepida</name>
    <dbReference type="NCBI Taxonomy" id="2973512"/>
    <lineage>
        <taxon>Bacteria</taxon>
        <taxon>Pseudomonadati</taxon>
        <taxon>Nitrospirota</taxon>
        <taxon>Nitrospiria</taxon>
        <taxon>Nitrospirales</taxon>
        <taxon>Nitrospiraceae</taxon>
        <taxon>Nitrospira</taxon>
    </lineage>
</organism>
<name>A0AA86N1G3_9BACT</name>
<keyword evidence="8" id="KW-1185">Reference proteome</keyword>
<dbReference type="CDD" id="cd09140">
    <property type="entry name" value="PLDc_vPLD1_2_like_bac_1"/>
    <property type="match status" value="1"/>
</dbReference>
<accession>A0AA86N1G3</accession>
<dbReference type="EMBL" id="OX365700">
    <property type="protein sequence ID" value="CAI4032810.1"/>
    <property type="molecule type" value="Genomic_DNA"/>
</dbReference>
<keyword evidence="5" id="KW-0812">Transmembrane</keyword>
<dbReference type="SUPFAM" id="SSF56024">
    <property type="entry name" value="Phospholipase D/nuclease"/>
    <property type="match status" value="2"/>
</dbReference>
<evidence type="ECO:0000256" key="1">
    <source>
        <dbReference type="ARBA" id="ARBA00000798"/>
    </source>
</evidence>
<protein>
    <submittedName>
        <fullName evidence="7">Phospholipase D</fullName>
    </submittedName>
</protein>
<dbReference type="Pfam" id="PF13091">
    <property type="entry name" value="PLDc_2"/>
    <property type="match status" value="1"/>
</dbReference>
<dbReference type="Pfam" id="PF09335">
    <property type="entry name" value="VTT_dom"/>
    <property type="match status" value="1"/>
</dbReference>
<feature type="transmembrane region" description="Helical" evidence="5">
    <location>
        <begin position="538"/>
        <end position="565"/>
    </location>
</feature>
<dbReference type="PANTHER" id="PTHR18896">
    <property type="entry name" value="PHOSPHOLIPASE D"/>
    <property type="match status" value="1"/>
</dbReference>
<feature type="domain" description="PLD phosphodiesterase" evidence="6">
    <location>
        <begin position="359"/>
        <end position="382"/>
    </location>
</feature>
<evidence type="ECO:0000313" key="8">
    <source>
        <dbReference type="Proteomes" id="UP001179121"/>
    </source>
</evidence>
<keyword evidence="5" id="KW-0472">Membrane</keyword>
<evidence type="ECO:0000256" key="4">
    <source>
        <dbReference type="ARBA" id="ARBA00023098"/>
    </source>
</evidence>
<dbReference type="SMART" id="SM00155">
    <property type="entry name" value="PLDc"/>
    <property type="match status" value="2"/>
</dbReference>
<dbReference type="Proteomes" id="UP001179121">
    <property type="component" value="Chromosome"/>
</dbReference>
<dbReference type="Pfam" id="PF00614">
    <property type="entry name" value="PLDc"/>
    <property type="match status" value="1"/>
</dbReference>
<dbReference type="GO" id="GO:0004630">
    <property type="term" value="F:phospholipase D activity"/>
    <property type="evidence" value="ECO:0007669"/>
    <property type="project" value="TreeGrafter"/>
</dbReference>
<feature type="domain" description="PLD phosphodiesterase" evidence="6">
    <location>
        <begin position="136"/>
        <end position="163"/>
    </location>
</feature>
<gene>
    <name evidence="7" type="ORF">DNFV4_03240</name>
</gene>
<dbReference type="PANTHER" id="PTHR18896:SF76">
    <property type="entry name" value="PHOSPHOLIPASE"/>
    <property type="match status" value="1"/>
</dbReference>
<keyword evidence="3" id="KW-0378">Hydrolase</keyword>
<reference evidence="7" key="1">
    <citation type="submission" date="2022-10" db="EMBL/GenBank/DDBJ databases">
        <authorList>
            <person name="Koch H."/>
        </authorList>
    </citation>
    <scope>NUCLEOTIDE SEQUENCE</scope>
    <source>
        <strain evidence="7">DNF</strain>
    </source>
</reference>
<dbReference type="RefSeq" id="WP_289269520.1">
    <property type="nucleotide sequence ID" value="NZ_OX365700.1"/>
</dbReference>
<keyword evidence="2" id="KW-0677">Repeat</keyword>
<comment type="catalytic activity">
    <reaction evidence="1">
        <text>a 1,2-diacyl-sn-glycero-3-phosphocholine + H2O = a 1,2-diacyl-sn-glycero-3-phosphate + choline + H(+)</text>
        <dbReference type="Rhea" id="RHEA:14445"/>
        <dbReference type="ChEBI" id="CHEBI:15354"/>
        <dbReference type="ChEBI" id="CHEBI:15377"/>
        <dbReference type="ChEBI" id="CHEBI:15378"/>
        <dbReference type="ChEBI" id="CHEBI:57643"/>
        <dbReference type="ChEBI" id="CHEBI:58608"/>
        <dbReference type="EC" id="3.1.4.4"/>
    </reaction>
</comment>
<dbReference type="InterPro" id="IPR015679">
    <property type="entry name" value="PLipase_D_fam"/>
</dbReference>
<dbReference type="InterPro" id="IPR032816">
    <property type="entry name" value="VTT_dom"/>
</dbReference>
<evidence type="ECO:0000259" key="6">
    <source>
        <dbReference type="PROSITE" id="PS50035"/>
    </source>
</evidence>
<dbReference type="InterPro" id="IPR001736">
    <property type="entry name" value="PLipase_D/transphosphatidylase"/>
</dbReference>
<keyword evidence="5" id="KW-1133">Transmembrane helix</keyword>
<evidence type="ECO:0000256" key="2">
    <source>
        <dbReference type="ARBA" id="ARBA00022737"/>
    </source>
</evidence>
<sequence length="719" mass="80070">MVLSPEARTVQPGRLFDPGHNCWRVEPCSRAAFLVDGQAYFTAFREAALLARHSLVILGWDFDTRVRLVVDREPDGYPDRLGPFLSALLVRRRRLHIYVLVWDFHVIYFRERQWWLPSHLLAQRRLHFVKDGAHPVGASHHQKIVVIDDAVAFVGGLDFASCRWDTPEHRADHPGRVMLSDGSPCRPFHDVQMVVDGPAAAALGQLARQRWRTATGRLIPAAPSRTGADPWPASVVPHVQDIRMAIARTMPEGEQQPEIREVERLLVDLLRAARRSIYIETQYFTSKILAAVLAERLQEPDGPDIVMILHPNSDGWLEQHTMDVLRGRVLAFLQSMDRRRRLGLYYPRLSDFRGQCISMHSKVCVIDNAYVRIGSANMSNRSMGLDSECDVAFHAGGDPRLEARVAAFRNGLLAEHLNVSPEDVERALEEAPGLIAAINSLRGDGRSLAIFDQQIPPEVDELVPDEEFVDPSRPYDAQLIPVEHRPSARRQLAMGAGMLLAVVALAAAWRWSPLGEWLELSRLLAYAEAFERSPAAPFITVGVFLLGGLLVAPVTVLIAAAILTFGPIHGFIYSFIGMTLSAWLTFLIGRLMGRKAVERWSRRLHRLSHRLAEKGVLAVVTVRVLPVAPFTVVNMIAGATHIRTRDFLIGTIIGELPGLIALSIFVDQITSTIRHPGAASYALLAGSAAAILGGLWWLRRWLARRTAIPRTEGMKAECG</sequence>
<dbReference type="AlphaFoldDB" id="A0AA86N1G3"/>
<evidence type="ECO:0000256" key="3">
    <source>
        <dbReference type="ARBA" id="ARBA00022801"/>
    </source>
</evidence>
<dbReference type="GO" id="GO:0005886">
    <property type="term" value="C:plasma membrane"/>
    <property type="evidence" value="ECO:0007669"/>
    <property type="project" value="TreeGrafter"/>
</dbReference>